<evidence type="ECO:0000256" key="1">
    <source>
        <dbReference type="SAM" id="Phobius"/>
    </source>
</evidence>
<keyword evidence="1" id="KW-0812">Transmembrane</keyword>
<sequence>MEIIGVISLLAGIIQLVILIIIIVKFLLLVKDVNEIKEKMTIPSRDFKTEFYKWYSCGNVERAKEVLVNEIGKSYEFEQLVAGGNPKYMDDMKEQLKKKYQTEIALSGIELNLNCLTK</sequence>
<proteinExistence type="predicted"/>
<accession>A0A413J587</accession>
<comment type="caution">
    <text evidence="2">The sequence shown here is derived from an EMBL/GenBank/DDBJ whole genome shotgun (WGS) entry which is preliminary data.</text>
</comment>
<keyword evidence="1" id="KW-1133">Transmembrane helix</keyword>
<dbReference type="AlphaFoldDB" id="A0A413J587"/>
<keyword evidence="1" id="KW-0472">Membrane</keyword>
<name>A0A413J587_9BACE</name>
<reference evidence="2 3" key="1">
    <citation type="submission" date="2018-08" db="EMBL/GenBank/DDBJ databases">
        <title>A genome reference for cultivated species of the human gut microbiota.</title>
        <authorList>
            <person name="Zou Y."/>
            <person name="Xue W."/>
            <person name="Luo G."/>
        </authorList>
    </citation>
    <scope>NUCLEOTIDE SEQUENCE [LARGE SCALE GENOMIC DNA]</scope>
    <source>
        <strain evidence="2 3">OF02-6LB</strain>
    </source>
</reference>
<dbReference type="Proteomes" id="UP000284431">
    <property type="component" value="Unassembled WGS sequence"/>
</dbReference>
<protein>
    <submittedName>
        <fullName evidence="2">Uncharacterized protein</fullName>
    </submittedName>
</protein>
<organism evidence="2 3">
    <name type="scientific">Bacteroides caccae</name>
    <dbReference type="NCBI Taxonomy" id="47678"/>
    <lineage>
        <taxon>Bacteria</taxon>
        <taxon>Pseudomonadati</taxon>
        <taxon>Bacteroidota</taxon>
        <taxon>Bacteroidia</taxon>
        <taxon>Bacteroidales</taxon>
        <taxon>Bacteroidaceae</taxon>
        <taxon>Bacteroides</taxon>
    </lineage>
</organism>
<dbReference type="RefSeq" id="WP_117985457.1">
    <property type="nucleotide sequence ID" value="NZ_JADNGD010000004.1"/>
</dbReference>
<dbReference type="EMBL" id="QSCS01000011">
    <property type="protein sequence ID" value="RGY26381.1"/>
    <property type="molecule type" value="Genomic_DNA"/>
</dbReference>
<feature type="transmembrane region" description="Helical" evidence="1">
    <location>
        <begin position="6"/>
        <end position="30"/>
    </location>
</feature>
<gene>
    <name evidence="2" type="ORF">DXA49_08770</name>
</gene>
<evidence type="ECO:0000313" key="3">
    <source>
        <dbReference type="Proteomes" id="UP000284431"/>
    </source>
</evidence>
<evidence type="ECO:0000313" key="2">
    <source>
        <dbReference type="EMBL" id="RGY26381.1"/>
    </source>
</evidence>